<evidence type="ECO:0000313" key="1">
    <source>
        <dbReference type="EMBL" id="KAK7361097.1"/>
    </source>
</evidence>
<keyword evidence="2" id="KW-1185">Reference proteome</keyword>
<dbReference type="EMBL" id="JAYMYQ010000001">
    <property type="protein sequence ID" value="KAK7361097.1"/>
    <property type="molecule type" value="Genomic_DNA"/>
</dbReference>
<name>A0AAN9R6J4_CANGL</name>
<sequence length="277" mass="31635">MLVVEVPFRLVSYTFAYDQPILTCISKTSCSYRITYGFYSTGELLDCKGKFQSFESKVDVCAVTKVLDIRKEVEPKAKATQLIRIHTYNVILKNIEIDTNIRQLRLDIFDFGNRKEIIIDNGTTLVNLPQIVYDQLIPKVRHVTLFSLSYTVNVALSPVGVMKMTIAYGSKNFILFIREVSGIFLPGWQSFNQERNWELAAVFCALIRYQDELQMALVHSSCINWKARSEHMESGLGRIKVINEDDHHIVNLRIVLPLLETSVFLLPCILDTDGMAS</sequence>
<gene>
    <name evidence="1" type="ORF">VNO77_03129</name>
</gene>
<proteinExistence type="predicted"/>
<evidence type="ECO:0000313" key="2">
    <source>
        <dbReference type="Proteomes" id="UP001367508"/>
    </source>
</evidence>
<dbReference type="AlphaFoldDB" id="A0AAN9R6J4"/>
<dbReference type="Proteomes" id="UP001367508">
    <property type="component" value="Unassembled WGS sequence"/>
</dbReference>
<dbReference type="SUPFAM" id="SSF50630">
    <property type="entry name" value="Acid proteases"/>
    <property type="match status" value="1"/>
</dbReference>
<reference evidence="1 2" key="1">
    <citation type="submission" date="2024-01" db="EMBL/GenBank/DDBJ databases">
        <title>The genomes of 5 underutilized Papilionoideae crops provide insights into root nodulation and disease resistanc.</title>
        <authorList>
            <person name="Jiang F."/>
        </authorList>
    </citation>
    <scope>NUCLEOTIDE SEQUENCE [LARGE SCALE GENOMIC DNA]</scope>
    <source>
        <strain evidence="1">LVBAO_FW01</strain>
        <tissue evidence="1">Leaves</tissue>
    </source>
</reference>
<dbReference type="InterPro" id="IPR021109">
    <property type="entry name" value="Peptidase_aspartic_dom_sf"/>
</dbReference>
<dbReference type="Gene3D" id="2.40.70.10">
    <property type="entry name" value="Acid Proteases"/>
    <property type="match status" value="1"/>
</dbReference>
<organism evidence="1 2">
    <name type="scientific">Canavalia gladiata</name>
    <name type="common">Sword bean</name>
    <name type="synonym">Dolichos gladiatus</name>
    <dbReference type="NCBI Taxonomy" id="3824"/>
    <lineage>
        <taxon>Eukaryota</taxon>
        <taxon>Viridiplantae</taxon>
        <taxon>Streptophyta</taxon>
        <taxon>Embryophyta</taxon>
        <taxon>Tracheophyta</taxon>
        <taxon>Spermatophyta</taxon>
        <taxon>Magnoliopsida</taxon>
        <taxon>eudicotyledons</taxon>
        <taxon>Gunneridae</taxon>
        <taxon>Pentapetalae</taxon>
        <taxon>rosids</taxon>
        <taxon>fabids</taxon>
        <taxon>Fabales</taxon>
        <taxon>Fabaceae</taxon>
        <taxon>Papilionoideae</taxon>
        <taxon>50 kb inversion clade</taxon>
        <taxon>NPAAA clade</taxon>
        <taxon>indigoferoid/millettioid clade</taxon>
        <taxon>Phaseoleae</taxon>
        <taxon>Canavalia</taxon>
    </lineage>
</organism>
<accession>A0AAN9R6J4</accession>
<protein>
    <submittedName>
        <fullName evidence="1">Uncharacterized protein</fullName>
    </submittedName>
</protein>
<comment type="caution">
    <text evidence="1">The sequence shown here is derived from an EMBL/GenBank/DDBJ whole genome shotgun (WGS) entry which is preliminary data.</text>
</comment>